<dbReference type="eggNOG" id="COG0792">
    <property type="taxonomic scope" value="Bacteria"/>
</dbReference>
<dbReference type="HAMAP" id="MF_00048">
    <property type="entry name" value="UPF0102"/>
    <property type="match status" value="1"/>
</dbReference>
<dbReference type="Proteomes" id="UP000002043">
    <property type="component" value="Chromosome"/>
</dbReference>
<gene>
    <name evidence="3" type="ordered locus">Thal_0356</name>
</gene>
<proteinExistence type="inferred from homology"/>
<dbReference type="InterPro" id="IPR011335">
    <property type="entry name" value="Restrct_endonuc-II-like"/>
</dbReference>
<name>D3SPA4_THEAH</name>
<reference evidence="4" key="1">
    <citation type="journal article" date="2010" name="Stand. Genomic Sci.">
        <title>Complete genome sequence of Thermocrinis albus type strain (HI 11/12T).</title>
        <authorList>
            <person name="Wirth R."/>
            <person name="Sikorski J."/>
            <person name="Brambilla E."/>
            <person name="Misra M."/>
            <person name="Lapidus A."/>
            <person name="Copeland A."/>
            <person name="Nolan M."/>
            <person name="Lucas S."/>
            <person name="Chen F."/>
            <person name="Tice H."/>
            <person name="Cheng J.F."/>
            <person name="Han C."/>
            <person name="Detter J.C."/>
            <person name="Tapia R."/>
            <person name="Bruce D."/>
            <person name="Goodwin L."/>
            <person name="Pitluck S."/>
            <person name="Pati A."/>
            <person name="Anderson I."/>
            <person name="Ivanova N."/>
            <person name="Mavromatis K."/>
            <person name="Mikhailova N."/>
            <person name="Chen A."/>
            <person name="Palaniappan K."/>
            <person name="Bilek Y."/>
            <person name="Hader T."/>
            <person name="Land M."/>
            <person name="Hauser L."/>
            <person name="Chang Y.J."/>
            <person name="Jeffries C.D."/>
            <person name="Tindall B.J."/>
            <person name="Rohde M."/>
            <person name="Goker M."/>
            <person name="Bristow J."/>
            <person name="Eisen J.A."/>
            <person name="Markowitz V."/>
            <person name="Hugenholtz P."/>
            <person name="Kyrpides N.C."/>
            <person name="Klenk H.P."/>
        </authorList>
    </citation>
    <scope>NUCLEOTIDE SEQUENCE [LARGE SCALE GENOMIC DNA]</scope>
    <source>
        <strain evidence="4">DSM 14484 / JCM 11386 / HI 11/12</strain>
    </source>
</reference>
<dbReference type="RefSeq" id="WP_012991398.1">
    <property type="nucleotide sequence ID" value="NC_013894.1"/>
</dbReference>
<dbReference type="Pfam" id="PF02021">
    <property type="entry name" value="UPF0102"/>
    <property type="match status" value="1"/>
</dbReference>
<dbReference type="InterPro" id="IPR011856">
    <property type="entry name" value="tRNA_endonuc-like_dom_sf"/>
</dbReference>
<dbReference type="HOGENOM" id="CLU_115353_3_1_0"/>
<dbReference type="KEGG" id="tal:Thal_0356"/>
<evidence type="ECO:0000313" key="3">
    <source>
        <dbReference type="EMBL" id="ADC88991.1"/>
    </source>
</evidence>
<evidence type="ECO:0000256" key="1">
    <source>
        <dbReference type="ARBA" id="ARBA00006738"/>
    </source>
</evidence>
<dbReference type="OrthoDB" id="9802516at2"/>
<dbReference type="AlphaFoldDB" id="D3SPA4"/>
<dbReference type="PANTHER" id="PTHR34039">
    <property type="entry name" value="UPF0102 PROTEIN YRAN"/>
    <property type="match status" value="1"/>
</dbReference>
<evidence type="ECO:0000313" key="4">
    <source>
        <dbReference type="Proteomes" id="UP000002043"/>
    </source>
</evidence>
<dbReference type="PANTHER" id="PTHR34039:SF1">
    <property type="entry name" value="UPF0102 PROTEIN YRAN"/>
    <property type="match status" value="1"/>
</dbReference>
<protein>
    <recommendedName>
        <fullName evidence="2">UPF0102 protein Thal_0356</fullName>
    </recommendedName>
</protein>
<accession>D3SPA4</accession>
<dbReference type="GO" id="GO:0003676">
    <property type="term" value="F:nucleic acid binding"/>
    <property type="evidence" value="ECO:0007669"/>
    <property type="project" value="InterPro"/>
</dbReference>
<sequence length="109" mass="12215">MKGKGREFEDVACLYLTRIGYKVLRRNVHCRYGEIDILALDGDTLVFVEVKGGAGHSSTDPAYRMDTTKLAKILKCAEKLMAEFPAQDCRVDLLVIRGSEVEHLKNISL</sequence>
<dbReference type="Gene3D" id="3.40.1350.10">
    <property type="match status" value="1"/>
</dbReference>
<keyword evidence="4" id="KW-1185">Reference proteome</keyword>
<dbReference type="EMBL" id="CP001931">
    <property type="protein sequence ID" value="ADC88991.1"/>
    <property type="molecule type" value="Genomic_DNA"/>
</dbReference>
<evidence type="ECO:0000256" key="2">
    <source>
        <dbReference type="HAMAP-Rule" id="MF_00048"/>
    </source>
</evidence>
<comment type="similarity">
    <text evidence="1 2">Belongs to the UPF0102 family.</text>
</comment>
<dbReference type="SUPFAM" id="SSF52980">
    <property type="entry name" value="Restriction endonuclease-like"/>
    <property type="match status" value="1"/>
</dbReference>
<dbReference type="InterPro" id="IPR003509">
    <property type="entry name" value="UPF0102_YraN-like"/>
</dbReference>
<organism evidence="3 4">
    <name type="scientific">Thermocrinis albus (strain DSM 14484 / JCM 11386 / HI 11/12)</name>
    <dbReference type="NCBI Taxonomy" id="638303"/>
    <lineage>
        <taxon>Bacteria</taxon>
        <taxon>Pseudomonadati</taxon>
        <taxon>Aquificota</taxon>
        <taxon>Aquificia</taxon>
        <taxon>Aquificales</taxon>
        <taxon>Aquificaceae</taxon>
        <taxon>Thermocrinis</taxon>
    </lineage>
</organism>
<dbReference type="STRING" id="638303.Thal_0356"/>